<evidence type="ECO:0000313" key="2">
    <source>
        <dbReference type="Proteomes" id="UP001634154"/>
    </source>
</evidence>
<dbReference type="RefSeq" id="WP_409357851.1">
    <property type="nucleotide sequence ID" value="NZ_JBJXVJ010000004.1"/>
</dbReference>
<dbReference type="Proteomes" id="UP001634154">
    <property type="component" value="Unassembled WGS sequence"/>
</dbReference>
<comment type="caution">
    <text evidence="1">The sequence shown here is derived from an EMBL/GenBank/DDBJ whole genome shotgun (WGS) entry which is preliminary data.</text>
</comment>
<reference evidence="1 2" key="1">
    <citation type="submission" date="2024-12" db="EMBL/GenBank/DDBJ databases">
        <title>Draft genome sequence of Chryseobacterium kwangjuense AG447.</title>
        <authorList>
            <person name="Cheptsov V.S."/>
            <person name="Belov A."/>
            <person name="Zavarzina A.G."/>
        </authorList>
    </citation>
    <scope>NUCLEOTIDE SEQUENCE [LARGE SCALE GENOMIC DNA]</scope>
    <source>
        <strain evidence="1 2">AG447</strain>
    </source>
</reference>
<evidence type="ECO:0000313" key="1">
    <source>
        <dbReference type="EMBL" id="MFN1219079.1"/>
    </source>
</evidence>
<sequence length="196" mass="23139">MTIIKRKSNSFINTAFIFVIVFFIGCKSQIVSNSNCTLATSDKEMLLDMGTDNEILKNELQEFYSNNNKYDIIFYKSQPGEINLTFKRIYKNKDNKWLYTEVFNSKILTQKEININDSDFDSLFNNFENIGMYKNCGMCFGCYSYFNLIKHNNKTFSYYYDSLSGNLSSNDLEKLESYLKILNFFNQYNLTFIEQK</sequence>
<keyword evidence="2" id="KW-1185">Reference proteome</keyword>
<protein>
    <recommendedName>
        <fullName evidence="3">Lipoprotein</fullName>
    </recommendedName>
</protein>
<dbReference type="PROSITE" id="PS51257">
    <property type="entry name" value="PROKAR_LIPOPROTEIN"/>
    <property type="match status" value="1"/>
</dbReference>
<evidence type="ECO:0008006" key="3">
    <source>
        <dbReference type="Google" id="ProtNLM"/>
    </source>
</evidence>
<organism evidence="1 2">
    <name type="scientific">Chryseobacterium kwangjuense</name>
    <dbReference type="NCBI Taxonomy" id="267125"/>
    <lineage>
        <taxon>Bacteria</taxon>
        <taxon>Pseudomonadati</taxon>
        <taxon>Bacteroidota</taxon>
        <taxon>Flavobacteriia</taxon>
        <taxon>Flavobacteriales</taxon>
        <taxon>Weeksellaceae</taxon>
        <taxon>Chryseobacterium group</taxon>
        <taxon>Chryseobacterium</taxon>
    </lineage>
</organism>
<accession>A0ABW9K6Z9</accession>
<gene>
    <name evidence="1" type="ORF">ACKW6Q_19095</name>
</gene>
<proteinExistence type="predicted"/>
<dbReference type="EMBL" id="JBJXVJ010000004">
    <property type="protein sequence ID" value="MFN1219079.1"/>
    <property type="molecule type" value="Genomic_DNA"/>
</dbReference>
<name>A0ABW9K6Z9_9FLAO</name>